<dbReference type="InParanoid" id="B4CXY8"/>
<dbReference type="Proteomes" id="UP000005824">
    <property type="component" value="Unassembled WGS sequence"/>
</dbReference>
<accession>B4CXY8</accession>
<sequence length="120" mass="13485">MEITFQDGPEARAWLQHNRHASALAHHRFGSTANALAFVEQLYAAGAKRVFVPQDSIIDDEEEMELGGPYSDSVVIELPSPTVPPALDRLYRSEATVEGWNRGCDPLPVIRGCYLFLWWD</sequence>
<keyword evidence="2" id="KW-1185">Reference proteome</keyword>
<evidence type="ECO:0000313" key="2">
    <source>
        <dbReference type="Proteomes" id="UP000005824"/>
    </source>
</evidence>
<comment type="caution">
    <text evidence="1">The sequence shown here is derived from an EMBL/GenBank/DDBJ whole genome shotgun (WGS) entry which is preliminary data.</text>
</comment>
<protein>
    <submittedName>
        <fullName evidence="1">Uncharacterized protein</fullName>
    </submittedName>
</protein>
<evidence type="ECO:0000313" key="1">
    <source>
        <dbReference type="EMBL" id="EDY21136.1"/>
    </source>
</evidence>
<dbReference type="RefSeq" id="WP_006978755.1">
    <property type="nucleotide sequence ID" value="NZ_ABVL01000003.1"/>
</dbReference>
<reference evidence="1 2" key="1">
    <citation type="journal article" date="2011" name="J. Bacteriol.">
        <title>Genome sequence of Chthoniobacter flavus Ellin428, an aerobic heterotrophic soil bacterium.</title>
        <authorList>
            <person name="Kant R."/>
            <person name="van Passel M.W."/>
            <person name="Palva A."/>
            <person name="Lucas S."/>
            <person name="Lapidus A."/>
            <person name="Glavina Del Rio T."/>
            <person name="Dalin E."/>
            <person name="Tice H."/>
            <person name="Bruce D."/>
            <person name="Goodwin L."/>
            <person name="Pitluck S."/>
            <person name="Larimer F.W."/>
            <person name="Land M.L."/>
            <person name="Hauser L."/>
            <person name="Sangwan P."/>
            <person name="de Vos W.M."/>
            <person name="Janssen P.H."/>
            <person name="Smidt H."/>
        </authorList>
    </citation>
    <scope>NUCLEOTIDE SEQUENCE [LARGE SCALE GENOMIC DNA]</scope>
    <source>
        <strain evidence="1 2">Ellin428</strain>
    </source>
</reference>
<name>B4CXY8_9BACT</name>
<organism evidence="1 2">
    <name type="scientific">Chthoniobacter flavus Ellin428</name>
    <dbReference type="NCBI Taxonomy" id="497964"/>
    <lineage>
        <taxon>Bacteria</taxon>
        <taxon>Pseudomonadati</taxon>
        <taxon>Verrucomicrobiota</taxon>
        <taxon>Spartobacteria</taxon>
        <taxon>Chthoniobacterales</taxon>
        <taxon>Chthoniobacteraceae</taxon>
        <taxon>Chthoniobacter</taxon>
    </lineage>
</organism>
<dbReference type="AlphaFoldDB" id="B4CXY8"/>
<proteinExistence type="predicted"/>
<dbReference type="EMBL" id="ABVL01000003">
    <property type="protein sequence ID" value="EDY21136.1"/>
    <property type="molecule type" value="Genomic_DNA"/>
</dbReference>
<dbReference type="eggNOG" id="ENOG5033051">
    <property type="taxonomic scope" value="Bacteria"/>
</dbReference>
<gene>
    <name evidence="1" type="ORF">CfE428DRAFT_1429</name>
</gene>